<dbReference type="AlphaFoldDB" id="A0AAN9MVJ1"/>
<evidence type="ECO:0000313" key="2">
    <source>
        <dbReference type="Proteomes" id="UP001367508"/>
    </source>
</evidence>
<proteinExistence type="predicted"/>
<evidence type="ECO:0000313" key="1">
    <source>
        <dbReference type="EMBL" id="KAK7360701.1"/>
    </source>
</evidence>
<protein>
    <submittedName>
        <fullName evidence="1">Uncharacterized protein</fullName>
    </submittedName>
</protein>
<dbReference type="Proteomes" id="UP001367508">
    <property type="component" value="Unassembled WGS sequence"/>
</dbReference>
<organism evidence="1 2">
    <name type="scientific">Canavalia gladiata</name>
    <name type="common">Sword bean</name>
    <name type="synonym">Dolichos gladiatus</name>
    <dbReference type="NCBI Taxonomy" id="3824"/>
    <lineage>
        <taxon>Eukaryota</taxon>
        <taxon>Viridiplantae</taxon>
        <taxon>Streptophyta</taxon>
        <taxon>Embryophyta</taxon>
        <taxon>Tracheophyta</taxon>
        <taxon>Spermatophyta</taxon>
        <taxon>Magnoliopsida</taxon>
        <taxon>eudicotyledons</taxon>
        <taxon>Gunneridae</taxon>
        <taxon>Pentapetalae</taxon>
        <taxon>rosids</taxon>
        <taxon>fabids</taxon>
        <taxon>Fabales</taxon>
        <taxon>Fabaceae</taxon>
        <taxon>Papilionoideae</taxon>
        <taxon>50 kb inversion clade</taxon>
        <taxon>NPAAA clade</taxon>
        <taxon>indigoferoid/millettioid clade</taxon>
        <taxon>Phaseoleae</taxon>
        <taxon>Canavalia</taxon>
    </lineage>
</organism>
<accession>A0AAN9MVJ1</accession>
<name>A0AAN9MVJ1_CANGL</name>
<dbReference type="EMBL" id="JAYMYQ010000001">
    <property type="protein sequence ID" value="KAK7360701.1"/>
    <property type="molecule type" value="Genomic_DNA"/>
</dbReference>
<reference evidence="1 2" key="1">
    <citation type="submission" date="2024-01" db="EMBL/GenBank/DDBJ databases">
        <title>The genomes of 5 underutilized Papilionoideae crops provide insights into root nodulation and disease resistanc.</title>
        <authorList>
            <person name="Jiang F."/>
        </authorList>
    </citation>
    <scope>NUCLEOTIDE SEQUENCE [LARGE SCALE GENOMIC DNA]</scope>
    <source>
        <strain evidence="1">LVBAO_FW01</strain>
        <tissue evidence="1">Leaves</tissue>
    </source>
</reference>
<sequence>MMELHLRGDVRDEALCFLPAEFVASASGSSLWAIGESSERERKTLLKPFQQNRSFLSFSNPLPDCPFAVDAADVQVKRCEMDL</sequence>
<gene>
    <name evidence="1" type="ORF">VNO77_02710</name>
</gene>
<keyword evidence="2" id="KW-1185">Reference proteome</keyword>
<comment type="caution">
    <text evidence="1">The sequence shown here is derived from an EMBL/GenBank/DDBJ whole genome shotgun (WGS) entry which is preliminary data.</text>
</comment>